<gene>
    <name evidence="9" type="primary">LOC110758044</name>
</gene>
<evidence type="ECO:0000259" key="7">
    <source>
        <dbReference type="Pfam" id="PF03470"/>
    </source>
</evidence>
<evidence type="ECO:0000256" key="3">
    <source>
        <dbReference type="ARBA" id="ARBA00024022"/>
    </source>
</evidence>
<feature type="region of interest" description="Disordered" evidence="5">
    <location>
        <begin position="68"/>
        <end position="87"/>
    </location>
</feature>
<dbReference type="GO" id="GO:0051607">
    <property type="term" value="P:defense response to virus"/>
    <property type="evidence" value="ECO:0007669"/>
    <property type="project" value="InterPro"/>
</dbReference>
<dbReference type="InterPro" id="IPR005380">
    <property type="entry name" value="XS_domain"/>
</dbReference>
<feature type="domain" description="Zinc finger-XS" evidence="7">
    <location>
        <begin position="287"/>
        <end position="325"/>
    </location>
</feature>
<feature type="coiled-coil region" evidence="4">
    <location>
        <begin position="518"/>
        <end position="559"/>
    </location>
</feature>
<dbReference type="PANTHER" id="PTHR46602">
    <property type="entry name" value="PROTEIN SUPPRESSOR OF GENE SILENCING 3"/>
    <property type="match status" value="1"/>
</dbReference>
<name>A0A6P5SHN0_PRUAV</name>
<proteinExistence type="inferred from homology"/>
<dbReference type="Pfam" id="PF03468">
    <property type="entry name" value="XS"/>
    <property type="match status" value="1"/>
</dbReference>
<protein>
    <submittedName>
        <fullName evidence="9">Protein SUPPRESSOR OF GENE SILENCING 3-like isoform X1</fullName>
    </submittedName>
</protein>
<evidence type="ECO:0000259" key="6">
    <source>
        <dbReference type="Pfam" id="PF03468"/>
    </source>
</evidence>
<keyword evidence="8" id="KW-1185">Reference proteome</keyword>
<keyword evidence="2" id="KW-0943">RNA-mediated gene silencing</keyword>
<comment type="similarity">
    <text evidence="3">Belongs to the SGS3 family.</text>
</comment>
<sequence length="580" mass="65500">MLYIHPNPRKLFSQIRHHALFASLCLWSLDSGGGLLEFILQGASSAPPISFVSCNLIGIRELLSRMSSRRGGGNSKGKEVREVNSPKVKQLSHGVADISLDSAQDDGEWAVISRKSKNRAGISAAKQVQLGPQNSTYKAWAPAHDAQKPSMRNGTGGSQTANSQKPAGGRNARQQPNSTGGFGSNFLARQHLIPPPLDHGWNWQSRAGKKDNNVAAGLADDNDDDNSDHMSDTDEYDDELFSDEFDSDSSEKSHGTRKQNRWFKKFFENLDGLSGDEIGNPDRQWHCPACKGGRGAIDWYQGVQPLKRHAETKGSNRVKLHREFAKILDVELQMRGVMTQSVAAGEVFGKWVGLKDEEKDSKIVWPPMVVITNTRLEKDESGKWIGMGTEELAEYFGSYPYLKTRHSYGPQGHCGLSILIFEASAIGHFEAELLHKNFAVQGLGRDTWDCGPILFRAGGIRQLYGYMAVKRDLDMFNQHTEEKSKLKFELRSYQEVVLHSMRQVSADSQQVIWLKDKLPKEQRLRKDAEETNEILRDKLEKVQEENRILKRRIKMQLEENKEEMDLQEEFYKDIMSHTRD</sequence>
<keyword evidence="1 4" id="KW-0175">Coiled coil</keyword>
<dbReference type="InterPro" id="IPR038588">
    <property type="entry name" value="XS_domain_sf"/>
</dbReference>
<organism evidence="8 9">
    <name type="scientific">Prunus avium</name>
    <name type="common">Cherry</name>
    <name type="synonym">Cerasus avium</name>
    <dbReference type="NCBI Taxonomy" id="42229"/>
    <lineage>
        <taxon>Eukaryota</taxon>
        <taxon>Viridiplantae</taxon>
        <taxon>Streptophyta</taxon>
        <taxon>Embryophyta</taxon>
        <taxon>Tracheophyta</taxon>
        <taxon>Spermatophyta</taxon>
        <taxon>Magnoliopsida</taxon>
        <taxon>eudicotyledons</taxon>
        <taxon>Gunneridae</taxon>
        <taxon>Pentapetalae</taxon>
        <taxon>rosids</taxon>
        <taxon>fabids</taxon>
        <taxon>Rosales</taxon>
        <taxon>Rosaceae</taxon>
        <taxon>Amygdaloideae</taxon>
        <taxon>Amygdaleae</taxon>
        <taxon>Prunus</taxon>
    </lineage>
</organism>
<dbReference type="PANTHER" id="PTHR46602:SF1">
    <property type="entry name" value="PROTEIN SUPPRESSOR OF GENE SILENCING 3"/>
    <property type="match status" value="1"/>
</dbReference>
<dbReference type="InterPro" id="IPR044287">
    <property type="entry name" value="SGS3"/>
</dbReference>
<accession>A0A6P5SHN0</accession>
<dbReference type="AlphaFoldDB" id="A0A6P5SHN0"/>
<dbReference type="GeneID" id="110758044"/>
<dbReference type="RefSeq" id="XP_021815519.1">
    <property type="nucleotide sequence ID" value="XM_021959827.1"/>
</dbReference>
<dbReference type="KEGG" id="pavi:110758044"/>
<reference evidence="9" key="1">
    <citation type="submission" date="2025-08" db="UniProtKB">
        <authorList>
            <consortium name="RefSeq"/>
        </authorList>
    </citation>
    <scope>IDENTIFICATION</scope>
</reference>
<feature type="region of interest" description="Disordered" evidence="5">
    <location>
        <begin position="139"/>
        <end position="235"/>
    </location>
</feature>
<evidence type="ECO:0000256" key="2">
    <source>
        <dbReference type="ARBA" id="ARBA00023158"/>
    </source>
</evidence>
<evidence type="ECO:0000313" key="8">
    <source>
        <dbReference type="Proteomes" id="UP000515124"/>
    </source>
</evidence>
<dbReference type="Gene3D" id="3.30.70.2890">
    <property type="entry name" value="XS domain"/>
    <property type="match status" value="1"/>
</dbReference>
<feature type="domain" description="XS" evidence="6">
    <location>
        <begin position="360"/>
        <end position="474"/>
    </location>
</feature>
<evidence type="ECO:0000256" key="5">
    <source>
        <dbReference type="SAM" id="MobiDB-lite"/>
    </source>
</evidence>
<evidence type="ECO:0000313" key="9">
    <source>
        <dbReference type="RefSeq" id="XP_021815519.1"/>
    </source>
</evidence>
<dbReference type="Pfam" id="PF03470">
    <property type="entry name" value="zf-XS"/>
    <property type="match status" value="1"/>
</dbReference>
<evidence type="ECO:0000256" key="4">
    <source>
        <dbReference type="SAM" id="Coils"/>
    </source>
</evidence>
<feature type="compositionally biased region" description="Polar residues" evidence="5">
    <location>
        <begin position="150"/>
        <end position="165"/>
    </location>
</feature>
<dbReference type="GO" id="GO:0031047">
    <property type="term" value="P:regulatory ncRNA-mediated gene silencing"/>
    <property type="evidence" value="ECO:0007669"/>
    <property type="project" value="UniProtKB-KW"/>
</dbReference>
<evidence type="ECO:0000256" key="1">
    <source>
        <dbReference type="ARBA" id="ARBA00023054"/>
    </source>
</evidence>
<dbReference type="Proteomes" id="UP000515124">
    <property type="component" value="Unplaced"/>
</dbReference>
<dbReference type="InterPro" id="IPR005381">
    <property type="entry name" value="Znf-XS_domain"/>
</dbReference>